<sequence>MRFNSNYKAYPFRTRGICMRILLGCVYGKNQDITSTIAVPIKAVQNSLDQALRICSTFAIENCLSKQFSCLQIRR</sequence>
<evidence type="ECO:0000313" key="1">
    <source>
        <dbReference type="EMBL" id="KAJ4851643.1"/>
    </source>
</evidence>
<proteinExistence type="predicted"/>
<organism evidence="1 2">
    <name type="scientific">Turnera subulata</name>
    <dbReference type="NCBI Taxonomy" id="218843"/>
    <lineage>
        <taxon>Eukaryota</taxon>
        <taxon>Viridiplantae</taxon>
        <taxon>Streptophyta</taxon>
        <taxon>Embryophyta</taxon>
        <taxon>Tracheophyta</taxon>
        <taxon>Spermatophyta</taxon>
        <taxon>Magnoliopsida</taxon>
        <taxon>eudicotyledons</taxon>
        <taxon>Gunneridae</taxon>
        <taxon>Pentapetalae</taxon>
        <taxon>rosids</taxon>
        <taxon>fabids</taxon>
        <taxon>Malpighiales</taxon>
        <taxon>Passifloraceae</taxon>
        <taxon>Turnera</taxon>
    </lineage>
</organism>
<name>A0A9Q0GJY7_9ROSI</name>
<dbReference type="AlphaFoldDB" id="A0A9Q0GJY7"/>
<keyword evidence="2" id="KW-1185">Reference proteome</keyword>
<reference evidence="1" key="1">
    <citation type="submission" date="2022-02" db="EMBL/GenBank/DDBJ databases">
        <authorList>
            <person name="Henning P.M."/>
            <person name="McCubbin A.G."/>
            <person name="Shore J.S."/>
        </authorList>
    </citation>
    <scope>NUCLEOTIDE SEQUENCE</scope>
    <source>
        <strain evidence="1">F60SS</strain>
        <tissue evidence="1">Leaves</tissue>
    </source>
</reference>
<reference evidence="1" key="2">
    <citation type="journal article" date="2023" name="Plants (Basel)">
        <title>Annotation of the Turnera subulata (Passifloraceae) Draft Genome Reveals the S-Locus Evolved after the Divergence of Turneroideae from Passifloroideae in a Stepwise Manner.</title>
        <authorList>
            <person name="Henning P.M."/>
            <person name="Roalson E.H."/>
            <person name="Mir W."/>
            <person name="McCubbin A.G."/>
            <person name="Shore J.S."/>
        </authorList>
    </citation>
    <scope>NUCLEOTIDE SEQUENCE</scope>
    <source>
        <strain evidence="1">F60SS</strain>
    </source>
</reference>
<dbReference type="Proteomes" id="UP001141552">
    <property type="component" value="Unassembled WGS sequence"/>
</dbReference>
<dbReference type="EMBL" id="JAKUCV010000002">
    <property type="protein sequence ID" value="KAJ4851643.1"/>
    <property type="molecule type" value="Genomic_DNA"/>
</dbReference>
<accession>A0A9Q0GJY7</accession>
<comment type="caution">
    <text evidence="1">The sequence shown here is derived from an EMBL/GenBank/DDBJ whole genome shotgun (WGS) entry which is preliminary data.</text>
</comment>
<gene>
    <name evidence="1" type="ORF">Tsubulata_028737</name>
</gene>
<evidence type="ECO:0000313" key="2">
    <source>
        <dbReference type="Proteomes" id="UP001141552"/>
    </source>
</evidence>
<protein>
    <submittedName>
        <fullName evidence="1">Uncharacterized protein</fullName>
    </submittedName>
</protein>